<dbReference type="SUPFAM" id="SSF56436">
    <property type="entry name" value="C-type lectin-like"/>
    <property type="match status" value="1"/>
</dbReference>
<dbReference type="InterPro" id="IPR016187">
    <property type="entry name" value="CTDL_fold"/>
</dbReference>
<evidence type="ECO:0000313" key="4">
    <source>
        <dbReference type="RefSeq" id="XP_030377124.1"/>
    </source>
</evidence>
<dbReference type="OrthoDB" id="6340082at2759"/>
<dbReference type="Proteomes" id="UP000504634">
    <property type="component" value="Unplaced"/>
</dbReference>
<dbReference type="InterPro" id="IPR050111">
    <property type="entry name" value="C-type_lectin/snaclec_domain"/>
</dbReference>
<dbReference type="SMART" id="SM00034">
    <property type="entry name" value="CLECT"/>
    <property type="match status" value="1"/>
</dbReference>
<dbReference type="PANTHER" id="PTHR22803">
    <property type="entry name" value="MANNOSE, PHOSPHOLIPASE, LECTIN RECEPTOR RELATED"/>
    <property type="match status" value="1"/>
</dbReference>
<evidence type="ECO:0000313" key="3">
    <source>
        <dbReference type="Proteomes" id="UP000504634"/>
    </source>
</evidence>
<dbReference type="RefSeq" id="XP_030377124.1">
    <property type="nucleotide sequence ID" value="XM_030521264.1"/>
</dbReference>
<dbReference type="Pfam" id="PF00059">
    <property type="entry name" value="Lectin_C"/>
    <property type="match status" value="1"/>
</dbReference>
<dbReference type="GeneID" id="115626016"/>
<dbReference type="Gene3D" id="3.10.100.10">
    <property type="entry name" value="Mannose-Binding Protein A, subunit A"/>
    <property type="match status" value="1"/>
</dbReference>
<organism evidence="3 4">
    <name type="scientific">Drosophila lebanonensis</name>
    <name type="common">Fruit fly</name>
    <name type="synonym">Scaptodrosophila lebanonensis</name>
    <dbReference type="NCBI Taxonomy" id="7225"/>
    <lineage>
        <taxon>Eukaryota</taxon>
        <taxon>Metazoa</taxon>
        <taxon>Ecdysozoa</taxon>
        <taxon>Arthropoda</taxon>
        <taxon>Hexapoda</taxon>
        <taxon>Insecta</taxon>
        <taxon>Pterygota</taxon>
        <taxon>Neoptera</taxon>
        <taxon>Endopterygota</taxon>
        <taxon>Diptera</taxon>
        <taxon>Brachycera</taxon>
        <taxon>Muscomorpha</taxon>
        <taxon>Ephydroidea</taxon>
        <taxon>Drosophilidae</taxon>
        <taxon>Scaptodrosophila</taxon>
    </lineage>
</organism>
<evidence type="ECO:0000256" key="1">
    <source>
        <dbReference type="SAM" id="SignalP"/>
    </source>
</evidence>
<evidence type="ECO:0000259" key="2">
    <source>
        <dbReference type="PROSITE" id="PS50041"/>
    </source>
</evidence>
<protein>
    <submittedName>
        <fullName evidence="4">C-type lectin 37Da-like</fullName>
    </submittedName>
</protein>
<keyword evidence="3" id="KW-1185">Reference proteome</keyword>
<reference evidence="4" key="1">
    <citation type="submission" date="2025-08" db="UniProtKB">
        <authorList>
            <consortium name="RefSeq"/>
        </authorList>
    </citation>
    <scope>IDENTIFICATION</scope>
    <source>
        <strain evidence="4">11010-0011.00</strain>
        <tissue evidence="4">Whole body</tissue>
    </source>
</reference>
<feature type="signal peptide" evidence="1">
    <location>
        <begin position="1"/>
        <end position="23"/>
    </location>
</feature>
<dbReference type="InterPro" id="IPR016186">
    <property type="entry name" value="C-type_lectin-like/link_sf"/>
</dbReference>
<keyword evidence="1" id="KW-0732">Signal</keyword>
<gene>
    <name evidence="4" type="primary">LOC115626016</name>
</gene>
<proteinExistence type="predicted"/>
<accession>A0A6J2TM43</accession>
<dbReference type="CDD" id="cd00037">
    <property type="entry name" value="CLECT"/>
    <property type="match status" value="1"/>
</dbReference>
<sequence>MLKNYILLLQIVCGLSLSWSAEQITPFLIQGIPNEANISTAPFTKIGDGYYYIEQKLRLNWYQAYESCRLIGAELISFETVEEWDALVNQLGERKSRKDRSEYWTSGNDLGKEGKHNWFRNAQPISINKWAPNQPDNAGGREHCVHLGYIYGHSKTLELNDRPCNSKNSLLSYICEASKPQTVSFIFWQ</sequence>
<name>A0A6J2TM43_DROLE</name>
<dbReference type="AlphaFoldDB" id="A0A6J2TM43"/>
<feature type="chain" id="PRO_5027028716" evidence="1">
    <location>
        <begin position="24"/>
        <end position="189"/>
    </location>
</feature>
<dbReference type="InterPro" id="IPR001304">
    <property type="entry name" value="C-type_lectin-like"/>
</dbReference>
<feature type="domain" description="C-type lectin" evidence="2">
    <location>
        <begin position="46"/>
        <end position="173"/>
    </location>
</feature>
<dbReference type="PROSITE" id="PS50041">
    <property type="entry name" value="C_TYPE_LECTIN_2"/>
    <property type="match status" value="1"/>
</dbReference>